<reference evidence="1" key="1">
    <citation type="submission" date="2020-05" db="EMBL/GenBank/DDBJ databases">
        <authorList>
            <person name="Chiriac C."/>
            <person name="Salcher M."/>
            <person name="Ghai R."/>
            <person name="Kavagutti S V."/>
        </authorList>
    </citation>
    <scope>NUCLEOTIDE SEQUENCE</scope>
</reference>
<accession>A0A6J7WNE2</accession>
<proteinExistence type="predicted"/>
<gene>
    <name evidence="1" type="ORF">UFOVP229_55</name>
</gene>
<evidence type="ECO:0000313" key="1">
    <source>
        <dbReference type="EMBL" id="CAB5219310.1"/>
    </source>
</evidence>
<organism evidence="1">
    <name type="scientific">uncultured Caudovirales phage</name>
    <dbReference type="NCBI Taxonomy" id="2100421"/>
    <lineage>
        <taxon>Viruses</taxon>
        <taxon>Duplodnaviria</taxon>
        <taxon>Heunggongvirae</taxon>
        <taxon>Uroviricota</taxon>
        <taxon>Caudoviricetes</taxon>
        <taxon>Peduoviridae</taxon>
        <taxon>Maltschvirus</taxon>
        <taxon>Maltschvirus maltsch</taxon>
    </lineage>
</organism>
<name>A0A6J7WNE2_9CAUD</name>
<sequence>MSATYTPFGLKPVYHPSGIIRSLNYTGAYDTGAVFYSGTPVSLDEATTAGVSTLVVSGNTPVANKRIAGVFGGVEYTDASGRRTVSKWFGPALGTATDVVMWIFMDPEIVYEIQANGSIANTQVGQSFNFTGVTSGQIIGNGGLGTSTAGLDPTAVAVTVQGQVQIVNLGREIDNAWGDAKTIVQVKIANDTFVAANVE</sequence>
<protein>
    <submittedName>
        <fullName evidence="1">Uncharacterized protein</fullName>
    </submittedName>
</protein>
<dbReference type="EMBL" id="LR798271">
    <property type="protein sequence ID" value="CAB5219310.1"/>
    <property type="molecule type" value="Genomic_DNA"/>
</dbReference>